<keyword evidence="1" id="KW-0472">Membrane</keyword>
<dbReference type="EMBL" id="LFZN01000012">
    <property type="protein sequence ID" value="KXT05515.1"/>
    <property type="molecule type" value="Genomic_DNA"/>
</dbReference>
<dbReference type="Pfam" id="PF00657">
    <property type="entry name" value="Lipase_GDSL"/>
    <property type="match status" value="1"/>
</dbReference>
<dbReference type="InterPro" id="IPR036116">
    <property type="entry name" value="FN3_sf"/>
</dbReference>
<comment type="caution">
    <text evidence="4">The sequence shown here is derived from an EMBL/GenBank/DDBJ whole genome shotgun (WGS) entry which is preliminary data.</text>
</comment>
<dbReference type="Proteomes" id="UP000070133">
    <property type="component" value="Unassembled WGS sequence"/>
</dbReference>
<keyword evidence="2" id="KW-0732">Signal</keyword>
<evidence type="ECO:0000259" key="3">
    <source>
        <dbReference type="PROSITE" id="PS50853"/>
    </source>
</evidence>
<dbReference type="SUPFAM" id="SSF49265">
    <property type="entry name" value="Fibronectin type III"/>
    <property type="match status" value="2"/>
</dbReference>
<dbReference type="PANTHER" id="PTHR30383:SF2">
    <property type="entry name" value="CELLULOSE-BINDING PROTEIN"/>
    <property type="match status" value="1"/>
</dbReference>
<organism evidence="4 5">
    <name type="scientific">Pseudocercospora eumusae</name>
    <dbReference type="NCBI Taxonomy" id="321146"/>
    <lineage>
        <taxon>Eukaryota</taxon>
        <taxon>Fungi</taxon>
        <taxon>Dikarya</taxon>
        <taxon>Ascomycota</taxon>
        <taxon>Pezizomycotina</taxon>
        <taxon>Dothideomycetes</taxon>
        <taxon>Dothideomycetidae</taxon>
        <taxon>Mycosphaerellales</taxon>
        <taxon>Mycosphaerellaceae</taxon>
        <taxon>Pseudocercospora</taxon>
    </lineage>
</organism>
<proteinExistence type="predicted"/>
<reference evidence="4 5" key="1">
    <citation type="submission" date="2015-07" db="EMBL/GenBank/DDBJ databases">
        <title>Comparative genomics of the Sigatoka disease complex on banana suggests a link between parallel evolutionary changes in Pseudocercospora fijiensis and Pseudocercospora eumusae and increased virulence on the banana host.</title>
        <authorList>
            <person name="Chang T.-C."/>
            <person name="Salvucci A."/>
            <person name="Crous P.W."/>
            <person name="Stergiopoulos I."/>
        </authorList>
    </citation>
    <scope>NUCLEOTIDE SEQUENCE [LARGE SCALE GENOMIC DNA]</scope>
    <source>
        <strain evidence="4 5">CBS 114824</strain>
    </source>
</reference>
<keyword evidence="1" id="KW-0812">Transmembrane</keyword>
<protein>
    <recommendedName>
        <fullName evidence="3">Fibronectin type-III domain-containing protein</fullName>
    </recommendedName>
</protein>
<dbReference type="GO" id="GO:0004622">
    <property type="term" value="F:phosphatidylcholine lysophospholipase activity"/>
    <property type="evidence" value="ECO:0007669"/>
    <property type="project" value="TreeGrafter"/>
</dbReference>
<keyword evidence="5" id="KW-1185">Reference proteome</keyword>
<feature type="domain" description="Fibronectin type-III" evidence="3">
    <location>
        <begin position="495"/>
        <end position="580"/>
    </location>
</feature>
<evidence type="ECO:0000313" key="4">
    <source>
        <dbReference type="EMBL" id="KXT05515.1"/>
    </source>
</evidence>
<keyword evidence="1" id="KW-1133">Transmembrane helix</keyword>
<dbReference type="PANTHER" id="PTHR30383">
    <property type="entry name" value="THIOESTERASE 1/PROTEASE 1/LYSOPHOSPHOLIPASE L1"/>
    <property type="match status" value="1"/>
</dbReference>
<dbReference type="OrthoDB" id="2119228at2759"/>
<name>A0A139HSQ2_9PEZI</name>
<evidence type="ECO:0000313" key="5">
    <source>
        <dbReference type="Proteomes" id="UP000070133"/>
    </source>
</evidence>
<feature type="chain" id="PRO_5007806808" description="Fibronectin type-III domain-containing protein" evidence="2">
    <location>
        <begin position="25"/>
        <end position="625"/>
    </location>
</feature>
<dbReference type="Gene3D" id="3.40.50.1110">
    <property type="entry name" value="SGNH hydrolase"/>
    <property type="match status" value="1"/>
</dbReference>
<dbReference type="SUPFAM" id="SSF52266">
    <property type="entry name" value="SGNH hydrolase"/>
    <property type="match status" value="1"/>
</dbReference>
<gene>
    <name evidence="4" type="ORF">AC578_3732</name>
</gene>
<evidence type="ECO:0000256" key="1">
    <source>
        <dbReference type="SAM" id="Phobius"/>
    </source>
</evidence>
<feature type="signal peptide" evidence="2">
    <location>
        <begin position="1"/>
        <end position="24"/>
    </location>
</feature>
<feature type="transmembrane region" description="Helical" evidence="1">
    <location>
        <begin position="597"/>
        <end position="620"/>
    </location>
</feature>
<dbReference type="InterPro" id="IPR036514">
    <property type="entry name" value="SGNH_hydro_sf"/>
</dbReference>
<sequence>MVRLCAISRLAVLAIAALVQPRYATNPAAVAIQTLPARDVEGEPLKIMFVGDSITHGHEGDYTWRFRVWEWLRANDISFDFVGPYTGTIAPPKLEPPQPPRAIEDEDPKIDVDSYPRVTWGYSEAVPLDFDADHFATSGDRADRVHKLIQSRIEEYDPDMLLILLGTNDLAWGGLSPDELLGYYDLLLQNARKAKPNIKIAYGNVPGRTFVRLGLANNISMANNMLAQACKRWSTPDSPVHYVDVASEYTCGLDSCTAAFDGLHPNELGAYQIARAFSKTLIEHFSLGESPIQVPDSVPERDLPAPTNLVAASSPMGIKVTWDRHFGLTEGKIRQRCQGEEDWRVAFARTNRWDTILPKAGIRCEYQVKSCYGNSCGDFTQDIVSAVSDRDTPPPPIDIKTTPTRFGFRVTWSPPETHWNISSYAIKYTNINKGLILAVGSRQLSAKQEGMPSGEFSIVGDVLLVQMSSWTGEGYGGVYTESQAVKPGSTNRPSAPSHISARRMNSTALSLKWTSSIGAAAYSISVGGETKTAPILGTEYILAVPENTPSNLLEICVSATNGILESKPPSTCTRRITLESYSEKDYTPALLYLSTTYLFFLVLTACVLSTALLLPGGFFFRIRLR</sequence>
<dbReference type="InterPro" id="IPR001087">
    <property type="entry name" value="GDSL"/>
</dbReference>
<dbReference type="AlphaFoldDB" id="A0A139HSQ2"/>
<dbReference type="InterPro" id="IPR051532">
    <property type="entry name" value="Ester_Hydrolysis_Enzymes"/>
</dbReference>
<dbReference type="PROSITE" id="PS50853">
    <property type="entry name" value="FN3"/>
    <property type="match status" value="1"/>
</dbReference>
<accession>A0A139HSQ2</accession>
<evidence type="ECO:0000256" key="2">
    <source>
        <dbReference type="SAM" id="SignalP"/>
    </source>
</evidence>
<dbReference type="InterPro" id="IPR003961">
    <property type="entry name" value="FN3_dom"/>
</dbReference>